<keyword evidence="1" id="KW-0732">Signal</keyword>
<feature type="chain" id="PRO_5025453865" evidence="1">
    <location>
        <begin position="22"/>
        <end position="142"/>
    </location>
</feature>
<gene>
    <name evidence="2" type="ORF">SCARR_03950</name>
</gene>
<accession>A0A6C2UNL2</accession>
<evidence type="ECO:0000256" key="1">
    <source>
        <dbReference type="SAM" id="SignalP"/>
    </source>
</evidence>
<feature type="signal peptide" evidence="1">
    <location>
        <begin position="1"/>
        <end position="21"/>
    </location>
</feature>
<evidence type="ECO:0000313" key="2">
    <source>
        <dbReference type="EMBL" id="VGO21870.1"/>
    </source>
</evidence>
<dbReference type="Gene3D" id="3.40.50.1820">
    <property type="entry name" value="alpha/beta hydrolase"/>
    <property type="match status" value="1"/>
</dbReference>
<protein>
    <submittedName>
        <fullName evidence="2">Uncharacterized protein</fullName>
    </submittedName>
</protein>
<dbReference type="Proteomes" id="UP000346198">
    <property type="component" value="Unassembled WGS sequence"/>
</dbReference>
<dbReference type="AlphaFoldDB" id="A0A6C2UNL2"/>
<proteinExistence type="predicted"/>
<evidence type="ECO:0000313" key="3">
    <source>
        <dbReference type="Proteomes" id="UP000346198"/>
    </source>
</evidence>
<sequence>MNRLKISLLAVLIIPVLSDAAATGEVKAPPPVPGYTRNLLSPSIDGLKEKVLYYASKNPGKKPLLIFLHGAGGHKADIRTVQSLFAKGFSRNNLVCNVVRPQSEKGWPAGSIDQLLDYMIANHDIDERRIYVAGYSMGGAGT</sequence>
<dbReference type="SUPFAM" id="SSF53474">
    <property type="entry name" value="alpha/beta-Hydrolases"/>
    <property type="match status" value="1"/>
</dbReference>
<reference evidence="2 3" key="1">
    <citation type="submission" date="2019-04" db="EMBL/GenBank/DDBJ databases">
        <authorList>
            <person name="Van Vliet M D."/>
        </authorList>
    </citation>
    <scope>NUCLEOTIDE SEQUENCE [LARGE SCALE GENOMIC DNA]</scope>
    <source>
        <strain evidence="2 3">F21</strain>
    </source>
</reference>
<dbReference type="RefSeq" id="WP_136063302.1">
    <property type="nucleotide sequence ID" value="NZ_CAAHFH010000002.1"/>
</dbReference>
<dbReference type="EMBL" id="CAAHFH010000002">
    <property type="protein sequence ID" value="VGO21870.1"/>
    <property type="molecule type" value="Genomic_DNA"/>
</dbReference>
<dbReference type="InterPro" id="IPR029058">
    <property type="entry name" value="AB_hydrolase_fold"/>
</dbReference>
<organism evidence="2 3">
    <name type="scientific">Pontiella sulfatireligans</name>
    <dbReference type="NCBI Taxonomy" id="2750658"/>
    <lineage>
        <taxon>Bacteria</taxon>
        <taxon>Pseudomonadati</taxon>
        <taxon>Kiritimatiellota</taxon>
        <taxon>Kiritimatiellia</taxon>
        <taxon>Kiritimatiellales</taxon>
        <taxon>Pontiellaceae</taxon>
        <taxon>Pontiella</taxon>
    </lineage>
</organism>
<keyword evidence="3" id="KW-1185">Reference proteome</keyword>
<name>A0A6C2UNL2_9BACT</name>